<dbReference type="InterPro" id="IPR002319">
    <property type="entry name" value="Phenylalanyl-tRNA_Synthase"/>
</dbReference>
<dbReference type="PANTHER" id="PTHR11538">
    <property type="entry name" value="PHENYLALANYL-TRNA SYNTHETASE"/>
    <property type="match status" value="1"/>
</dbReference>
<keyword evidence="14" id="KW-0175">Coiled coil</keyword>
<dbReference type="InterPro" id="IPR004529">
    <property type="entry name" value="Phe-tRNA-synth_IIc_asu"/>
</dbReference>
<evidence type="ECO:0000256" key="10">
    <source>
        <dbReference type="ARBA" id="ARBA00022917"/>
    </source>
</evidence>
<accession>A0A1G2LSE2</accession>
<sequence length="340" mass="39073">MDIFQSLRKDVFGALEDAADFDAILKIEAESLGKSGRLTNILKSLKDMPSAERLVIGSTANALKKEIEEKMKEKKEEIGKKIKTEADKAEWVDVSIPGKKIKRGHLHPISRILDETSAIFESMGFELVEGPEAETEYYNFDALAIPKNHPARDMWDTFWLKEPKDQISLNDRSKLLLRTHTSPNQIRYMEKHQPPLRIIVPGRCFRYEATDATHDFQFYQLEGLMIGEKTNLAELKGTIELFFKLLFKDKNLQIRFRPGYFPFVEPGVEVDIKLSQSLEWLEIAGAGMVHPSVIKAVKLNPNQWQGFAFGMGLDRIAMLKYKINDIRLFYSGDLRFINQF</sequence>
<evidence type="ECO:0000256" key="11">
    <source>
        <dbReference type="ARBA" id="ARBA00023146"/>
    </source>
</evidence>
<evidence type="ECO:0000256" key="5">
    <source>
        <dbReference type="ARBA" id="ARBA00022598"/>
    </source>
</evidence>
<dbReference type="GO" id="GO:0000049">
    <property type="term" value="F:tRNA binding"/>
    <property type="evidence" value="ECO:0007669"/>
    <property type="project" value="InterPro"/>
</dbReference>
<keyword evidence="4 13" id="KW-0963">Cytoplasm</keyword>
<keyword evidence="10 13" id="KW-0648">Protein biosynthesis</keyword>
<dbReference type="Gene3D" id="3.30.930.10">
    <property type="entry name" value="Bira Bifunctional Protein, Domain 2"/>
    <property type="match status" value="1"/>
</dbReference>
<dbReference type="AlphaFoldDB" id="A0A1G2LSE2"/>
<dbReference type="SUPFAM" id="SSF55681">
    <property type="entry name" value="Class II aaRS and biotin synthetases"/>
    <property type="match status" value="1"/>
</dbReference>
<evidence type="ECO:0000256" key="4">
    <source>
        <dbReference type="ARBA" id="ARBA00022490"/>
    </source>
</evidence>
<comment type="subcellular location">
    <subcellularLocation>
        <location evidence="1 13">Cytoplasm</location>
    </subcellularLocation>
</comment>
<dbReference type="Pfam" id="PF02912">
    <property type="entry name" value="Phe_tRNA-synt_N"/>
    <property type="match status" value="1"/>
</dbReference>
<dbReference type="GO" id="GO:0005737">
    <property type="term" value="C:cytoplasm"/>
    <property type="evidence" value="ECO:0007669"/>
    <property type="project" value="UniProtKB-SubCell"/>
</dbReference>
<feature type="coiled-coil region" evidence="14">
    <location>
        <begin position="57"/>
        <end position="84"/>
    </location>
</feature>
<evidence type="ECO:0000256" key="13">
    <source>
        <dbReference type="HAMAP-Rule" id="MF_00281"/>
    </source>
</evidence>
<evidence type="ECO:0000256" key="3">
    <source>
        <dbReference type="ARBA" id="ARBA00011209"/>
    </source>
</evidence>
<evidence type="ECO:0000256" key="12">
    <source>
        <dbReference type="ARBA" id="ARBA00049255"/>
    </source>
</evidence>
<dbReference type="GO" id="GO:0004826">
    <property type="term" value="F:phenylalanine-tRNA ligase activity"/>
    <property type="evidence" value="ECO:0007669"/>
    <property type="project" value="UniProtKB-UniRule"/>
</dbReference>
<gene>
    <name evidence="13" type="primary">pheS</name>
    <name evidence="16" type="ORF">A3A10_03315</name>
</gene>
<dbReference type="InterPro" id="IPR004188">
    <property type="entry name" value="Phe-tRNA_ligase_II_N"/>
</dbReference>
<dbReference type="Proteomes" id="UP000178116">
    <property type="component" value="Unassembled WGS sequence"/>
</dbReference>
<keyword evidence="8 13" id="KW-0067">ATP-binding</keyword>
<dbReference type="EMBL" id="MHRA01000046">
    <property type="protein sequence ID" value="OHA14568.1"/>
    <property type="molecule type" value="Genomic_DNA"/>
</dbReference>
<evidence type="ECO:0000256" key="2">
    <source>
        <dbReference type="ARBA" id="ARBA00010207"/>
    </source>
</evidence>
<comment type="similarity">
    <text evidence="2 13">Belongs to the class-II aminoacyl-tRNA synthetase family. Phe-tRNA synthetase alpha subunit type 1 subfamily.</text>
</comment>
<keyword evidence="7 13" id="KW-0547">Nucleotide-binding</keyword>
<keyword evidence="9 13" id="KW-0460">Magnesium</keyword>
<dbReference type="InterPro" id="IPR045864">
    <property type="entry name" value="aa-tRNA-synth_II/BPL/LPL"/>
</dbReference>
<feature type="binding site" evidence="13">
    <location>
        <position position="265"/>
    </location>
    <ligand>
        <name>Mg(2+)</name>
        <dbReference type="ChEBI" id="CHEBI:18420"/>
        <note>shared with beta subunit</note>
    </ligand>
</feature>
<organism evidence="16 17">
    <name type="scientific">Candidatus Tagabacteria bacterium RIFCSPLOWO2_01_FULL_42_9</name>
    <dbReference type="NCBI Taxonomy" id="1802296"/>
    <lineage>
        <taxon>Bacteria</taxon>
        <taxon>Candidatus Tagaibacteriota</taxon>
    </lineage>
</organism>
<keyword evidence="6 13" id="KW-0479">Metal-binding</keyword>
<comment type="subunit">
    <text evidence="3 13">Tetramer of two alpha and two beta subunits.</text>
</comment>
<dbReference type="NCBIfam" id="TIGR00468">
    <property type="entry name" value="pheS"/>
    <property type="match status" value="1"/>
</dbReference>
<dbReference type="GO" id="GO:0005524">
    <property type="term" value="F:ATP binding"/>
    <property type="evidence" value="ECO:0007669"/>
    <property type="project" value="UniProtKB-UniRule"/>
</dbReference>
<dbReference type="SUPFAM" id="SSF46589">
    <property type="entry name" value="tRNA-binding arm"/>
    <property type="match status" value="1"/>
</dbReference>
<evidence type="ECO:0000256" key="9">
    <source>
        <dbReference type="ARBA" id="ARBA00022842"/>
    </source>
</evidence>
<evidence type="ECO:0000256" key="1">
    <source>
        <dbReference type="ARBA" id="ARBA00004496"/>
    </source>
</evidence>
<keyword evidence="5 13" id="KW-0436">Ligase</keyword>
<dbReference type="GO" id="GO:0006432">
    <property type="term" value="P:phenylalanyl-tRNA aminoacylation"/>
    <property type="evidence" value="ECO:0007669"/>
    <property type="project" value="UniProtKB-UniRule"/>
</dbReference>
<comment type="caution">
    <text evidence="16">The sequence shown here is derived from an EMBL/GenBank/DDBJ whole genome shotgun (WGS) entry which is preliminary data.</text>
</comment>
<keyword evidence="11 13" id="KW-0030">Aminoacyl-tRNA synthetase</keyword>
<evidence type="ECO:0000313" key="16">
    <source>
        <dbReference type="EMBL" id="OHA14568.1"/>
    </source>
</evidence>
<dbReference type="PANTHER" id="PTHR11538:SF41">
    <property type="entry name" value="PHENYLALANINE--TRNA LIGASE, MITOCHONDRIAL"/>
    <property type="match status" value="1"/>
</dbReference>
<protein>
    <recommendedName>
        <fullName evidence="13">Phenylalanine--tRNA ligase alpha subunit</fullName>
        <ecNumber evidence="13">6.1.1.20</ecNumber>
    </recommendedName>
    <alternativeName>
        <fullName evidence="13">Phenylalanyl-tRNA synthetase alpha subunit</fullName>
        <shortName evidence="13">PheRS</shortName>
    </alternativeName>
</protein>
<evidence type="ECO:0000256" key="7">
    <source>
        <dbReference type="ARBA" id="ARBA00022741"/>
    </source>
</evidence>
<dbReference type="InterPro" id="IPR022911">
    <property type="entry name" value="Phe_tRNA_ligase_alpha1_bac"/>
</dbReference>
<evidence type="ECO:0000256" key="8">
    <source>
        <dbReference type="ARBA" id="ARBA00022840"/>
    </source>
</evidence>
<evidence type="ECO:0000256" key="6">
    <source>
        <dbReference type="ARBA" id="ARBA00022723"/>
    </source>
</evidence>
<dbReference type="EC" id="6.1.1.20" evidence="13"/>
<dbReference type="HAMAP" id="MF_00281">
    <property type="entry name" value="Phe_tRNA_synth_alpha1"/>
    <property type="match status" value="1"/>
</dbReference>
<dbReference type="GO" id="GO:0000287">
    <property type="term" value="F:magnesium ion binding"/>
    <property type="evidence" value="ECO:0007669"/>
    <property type="project" value="UniProtKB-UniRule"/>
</dbReference>
<evidence type="ECO:0000256" key="14">
    <source>
        <dbReference type="SAM" id="Coils"/>
    </source>
</evidence>
<comment type="cofactor">
    <cofactor evidence="13">
        <name>Mg(2+)</name>
        <dbReference type="ChEBI" id="CHEBI:18420"/>
    </cofactor>
    <text evidence="13">Binds 2 magnesium ions per tetramer.</text>
</comment>
<reference evidence="16 17" key="1">
    <citation type="journal article" date="2016" name="Nat. Commun.">
        <title>Thousands of microbial genomes shed light on interconnected biogeochemical processes in an aquifer system.</title>
        <authorList>
            <person name="Anantharaman K."/>
            <person name="Brown C.T."/>
            <person name="Hug L.A."/>
            <person name="Sharon I."/>
            <person name="Castelle C.J."/>
            <person name="Probst A.J."/>
            <person name="Thomas B.C."/>
            <person name="Singh A."/>
            <person name="Wilkins M.J."/>
            <person name="Karaoz U."/>
            <person name="Brodie E.L."/>
            <person name="Williams K.H."/>
            <person name="Hubbard S.S."/>
            <person name="Banfield J.F."/>
        </authorList>
    </citation>
    <scope>NUCLEOTIDE SEQUENCE [LARGE SCALE GENOMIC DNA]</scope>
</reference>
<dbReference type="InterPro" id="IPR010978">
    <property type="entry name" value="tRNA-bd_arm"/>
</dbReference>
<feature type="domain" description="Aminoacyl-transfer RNA synthetases class-II family profile" evidence="15">
    <location>
        <begin position="119"/>
        <end position="319"/>
    </location>
</feature>
<dbReference type="CDD" id="cd00496">
    <property type="entry name" value="PheRS_alpha_core"/>
    <property type="match status" value="1"/>
</dbReference>
<evidence type="ECO:0000259" key="15">
    <source>
        <dbReference type="PROSITE" id="PS50862"/>
    </source>
</evidence>
<name>A0A1G2LSE2_9BACT</name>
<comment type="catalytic activity">
    <reaction evidence="12 13">
        <text>tRNA(Phe) + L-phenylalanine + ATP = L-phenylalanyl-tRNA(Phe) + AMP + diphosphate + H(+)</text>
        <dbReference type="Rhea" id="RHEA:19413"/>
        <dbReference type="Rhea" id="RHEA-COMP:9668"/>
        <dbReference type="Rhea" id="RHEA-COMP:9699"/>
        <dbReference type="ChEBI" id="CHEBI:15378"/>
        <dbReference type="ChEBI" id="CHEBI:30616"/>
        <dbReference type="ChEBI" id="CHEBI:33019"/>
        <dbReference type="ChEBI" id="CHEBI:58095"/>
        <dbReference type="ChEBI" id="CHEBI:78442"/>
        <dbReference type="ChEBI" id="CHEBI:78531"/>
        <dbReference type="ChEBI" id="CHEBI:456215"/>
        <dbReference type="EC" id="6.1.1.20"/>
    </reaction>
</comment>
<evidence type="ECO:0000313" key="17">
    <source>
        <dbReference type="Proteomes" id="UP000178116"/>
    </source>
</evidence>
<proteinExistence type="inferred from homology"/>
<dbReference type="PROSITE" id="PS50862">
    <property type="entry name" value="AA_TRNA_LIGASE_II"/>
    <property type="match status" value="1"/>
</dbReference>
<dbReference type="Pfam" id="PF01409">
    <property type="entry name" value="tRNA-synt_2d"/>
    <property type="match status" value="1"/>
</dbReference>
<dbReference type="InterPro" id="IPR006195">
    <property type="entry name" value="aa-tRNA-synth_II"/>
</dbReference>